<dbReference type="EMBL" id="CAJPDS010000063">
    <property type="protein sequence ID" value="CAF9932357.1"/>
    <property type="molecule type" value="Genomic_DNA"/>
</dbReference>
<gene>
    <name evidence="1" type="ORF">HETSPECPRED_008338</name>
</gene>
<comment type="caution">
    <text evidence="1">The sequence shown here is derived from an EMBL/GenBank/DDBJ whole genome shotgun (WGS) entry which is preliminary data.</text>
</comment>
<evidence type="ECO:0000313" key="1">
    <source>
        <dbReference type="EMBL" id="CAF9932357.1"/>
    </source>
</evidence>
<organism evidence="1 2">
    <name type="scientific">Heterodermia speciosa</name>
    <dbReference type="NCBI Taxonomy" id="116794"/>
    <lineage>
        <taxon>Eukaryota</taxon>
        <taxon>Fungi</taxon>
        <taxon>Dikarya</taxon>
        <taxon>Ascomycota</taxon>
        <taxon>Pezizomycotina</taxon>
        <taxon>Lecanoromycetes</taxon>
        <taxon>OSLEUM clade</taxon>
        <taxon>Lecanoromycetidae</taxon>
        <taxon>Caliciales</taxon>
        <taxon>Physciaceae</taxon>
        <taxon>Heterodermia</taxon>
    </lineage>
</organism>
<dbReference type="SUPFAM" id="SSF52777">
    <property type="entry name" value="CoA-dependent acyltransferases"/>
    <property type="match status" value="2"/>
</dbReference>
<name>A0A8H3G0I3_9LECA</name>
<dbReference type="PANTHER" id="PTHR28037">
    <property type="entry name" value="ALCOHOL O-ACETYLTRANSFERASE 1-RELATED"/>
    <property type="match status" value="1"/>
</dbReference>
<proteinExistence type="predicted"/>
<dbReference type="Pfam" id="PF07247">
    <property type="entry name" value="AATase"/>
    <property type="match status" value="1"/>
</dbReference>
<dbReference type="PANTHER" id="PTHR28037:SF1">
    <property type="entry name" value="ALCOHOL O-ACETYLTRANSFERASE 1-RELATED"/>
    <property type="match status" value="1"/>
</dbReference>
<evidence type="ECO:0000313" key="2">
    <source>
        <dbReference type="Proteomes" id="UP000664521"/>
    </source>
</evidence>
<dbReference type="InterPro" id="IPR010828">
    <property type="entry name" value="Atf2/Sli1-like"/>
</dbReference>
<reference evidence="1" key="1">
    <citation type="submission" date="2021-03" db="EMBL/GenBank/DDBJ databases">
        <authorList>
            <person name="Tagirdzhanova G."/>
        </authorList>
    </citation>
    <scope>NUCLEOTIDE SEQUENCE</scope>
</reference>
<dbReference type="OrthoDB" id="2150604at2759"/>
<dbReference type="InterPro" id="IPR052058">
    <property type="entry name" value="Alcohol_O-acetyltransferase"/>
</dbReference>
<dbReference type="Proteomes" id="UP000664521">
    <property type="component" value="Unassembled WGS sequence"/>
</dbReference>
<dbReference type="Gene3D" id="3.30.559.10">
    <property type="entry name" value="Chloramphenicol acetyltransferase-like domain"/>
    <property type="match status" value="1"/>
</dbReference>
<dbReference type="InterPro" id="IPR023213">
    <property type="entry name" value="CAT-like_dom_sf"/>
</dbReference>
<dbReference type="AlphaFoldDB" id="A0A8H3G0I3"/>
<sequence>MAITSDILRPVGMLEKLYTARQVLSIYNSVIVTASYTIQSNLDDSSLRCMLCSAITRLIHRHPSLCCYFDGEKTPEPKFRRLKTILIKDVLQIRNLGRPADLGPQLQEIHDLQWPVDAKPLWRLVVMRESPATDDISIGSRLHIAFVYHHVIGDGLSGSAFHRCLIQALGDVERRRPVSQEVPQAIAIPTSTTLIEPVEKLTSLPLSWLFLLGQVIKEYAPWWLVGAPSPLWAGKPAQTLDECPFRSRVQIVTLSPDRVQSLVEESKSHSVTLTCLLTAVIVSALANQFPTASRFVGNTPYTLRRITRTSMDEMVNQTSGFETDYSMDRLDNIRKASNAPEHIESLWDTARYFHTQMQIELAKCPNDNLIGLLPYVTDYIKYYQKKIGKPREVTFELSNLGAFEEGRGSLPKDWTLEAMSFSQGAQPVGPAFTANCVGVRGGALTIAITWQESVVQEDVIDGLARALTDLPRLLREKTG</sequence>
<protein>
    <recommendedName>
        <fullName evidence="3">Alcohol acetyltransferase</fullName>
    </recommendedName>
</protein>
<dbReference type="GO" id="GO:0008080">
    <property type="term" value="F:N-acetyltransferase activity"/>
    <property type="evidence" value="ECO:0007669"/>
    <property type="project" value="TreeGrafter"/>
</dbReference>
<accession>A0A8H3G0I3</accession>
<keyword evidence="2" id="KW-1185">Reference proteome</keyword>
<evidence type="ECO:0008006" key="3">
    <source>
        <dbReference type="Google" id="ProtNLM"/>
    </source>
</evidence>